<dbReference type="InterPro" id="IPR044751">
    <property type="entry name" value="Ion_transp-like_CBS"/>
</dbReference>
<dbReference type="SUPFAM" id="SSF54631">
    <property type="entry name" value="CBS-domain pair"/>
    <property type="match status" value="1"/>
</dbReference>
<evidence type="ECO:0000313" key="13">
    <source>
        <dbReference type="Proteomes" id="UP000298688"/>
    </source>
</evidence>
<dbReference type="FunFam" id="3.10.580.10:FF:000008">
    <property type="entry name" value="Integral membrane protein TerC"/>
    <property type="match status" value="1"/>
</dbReference>
<dbReference type="InterPro" id="IPR005170">
    <property type="entry name" value="Transptr-assoc_dom"/>
</dbReference>
<dbReference type="InterPro" id="IPR005496">
    <property type="entry name" value="Integral_membrane_TerC"/>
</dbReference>
<organism evidence="12 13">
    <name type="scientific">Buchnera aphidicola subsp. Rhopalosiphum padi</name>
    <dbReference type="NCBI Taxonomy" id="98793"/>
    <lineage>
        <taxon>Bacteria</taxon>
        <taxon>Pseudomonadati</taxon>
        <taxon>Pseudomonadota</taxon>
        <taxon>Gammaproteobacteria</taxon>
        <taxon>Enterobacterales</taxon>
        <taxon>Erwiniaceae</taxon>
        <taxon>Buchnera</taxon>
    </lineage>
</organism>
<gene>
    <name evidence="12" type="ORF">D9V76_01660</name>
</gene>
<evidence type="ECO:0000256" key="9">
    <source>
        <dbReference type="PROSITE-ProRule" id="PRU00703"/>
    </source>
</evidence>
<keyword evidence="7 9" id="KW-0129">CBS domain</keyword>
<name>A0A4D6Y6I8_BUCRP</name>
<dbReference type="InterPro" id="IPR000644">
    <property type="entry name" value="CBS_dom"/>
</dbReference>
<comment type="subcellular location">
    <subcellularLocation>
        <location evidence="1">Cell membrane</location>
        <topology evidence="1">Multi-pass membrane protein</topology>
    </subcellularLocation>
</comment>
<evidence type="ECO:0000256" key="6">
    <source>
        <dbReference type="ARBA" id="ARBA00022989"/>
    </source>
</evidence>
<feature type="transmembrane region" description="Helical" evidence="10">
    <location>
        <begin position="184"/>
        <end position="201"/>
    </location>
</feature>
<reference evidence="12 13" key="2">
    <citation type="submission" date="2019-05" db="EMBL/GenBank/DDBJ databases">
        <title>Genome evolution of the obligate endosymbiont Buchnera aphidicola.</title>
        <authorList>
            <person name="Moran N.A."/>
        </authorList>
    </citation>
    <scope>NUCLEOTIDE SEQUENCE [LARGE SCALE GENOMIC DNA]</scope>
    <source>
        <strain evidence="12 13">Rpa</strain>
    </source>
</reference>
<evidence type="ECO:0000256" key="4">
    <source>
        <dbReference type="ARBA" id="ARBA00022692"/>
    </source>
</evidence>
<dbReference type="SMART" id="SM01091">
    <property type="entry name" value="CorC_HlyC"/>
    <property type="match status" value="1"/>
</dbReference>
<keyword evidence="4 10" id="KW-0812">Transmembrane</keyword>
<feature type="domain" description="CBS" evidence="11">
    <location>
        <begin position="309"/>
        <end position="368"/>
    </location>
</feature>
<evidence type="ECO:0000256" key="8">
    <source>
        <dbReference type="ARBA" id="ARBA00023136"/>
    </source>
</evidence>
<feature type="transmembrane region" description="Helical" evidence="10">
    <location>
        <begin position="154"/>
        <end position="172"/>
    </location>
</feature>
<evidence type="ECO:0000256" key="5">
    <source>
        <dbReference type="ARBA" id="ARBA00022737"/>
    </source>
</evidence>
<dbReference type="OrthoDB" id="9805314at2"/>
<evidence type="ECO:0000256" key="2">
    <source>
        <dbReference type="ARBA" id="ARBA00006337"/>
    </source>
</evidence>
<evidence type="ECO:0000259" key="11">
    <source>
        <dbReference type="PROSITE" id="PS51371"/>
    </source>
</evidence>
<keyword evidence="6 10" id="KW-1133">Transmembrane helix</keyword>
<dbReference type="Proteomes" id="UP000298688">
    <property type="component" value="Chromosome"/>
</dbReference>
<dbReference type="PANTHER" id="PTHR22777:SF15">
    <property type="entry name" value="UPF0053 INNER MEMBRANE PROTEIN YOAE"/>
    <property type="match status" value="1"/>
</dbReference>
<evidence type="ECO:0000256" key="1">
    <source>
        <dbReference type="ARBA" id="ARBA00004651"/>
    </source>
</evidence>
<dbReference type="CDD" id="cd04590">
    <property type="entry name" value="CBS_pair_CorC_HlyC_assoc"/>
    <property type="match status" value="1"/>
</dbReference>
<sequence length="524" mass="58772">MEFFLDPSIWAGLLTLVILEVVLGIDNLIFVAILSEKLPPNQRDKARLIGLGLALIMRLALLSLISWVVTLTSPIVSNNFFSLSIRDLILLIGGLFLLFKATIELHERLENKEHESAENKNYASFWAVVIQIVVLDAVFSLDAIITAVGMVNQLLIMMIAVILATILMLLASKALTNFINIHQTVVVLCLSFLLMIGFSLVAEALKFYIPKGYLYAAIGFSILIEIFNQIARHNFMKNQSRKPMRQRAAEAILRLMIREKNKSKKRIKIDNKEEIALSSSLEAESFKDEEKYMINGVLTLAGRSIKSIMTPRSNISWVNTEKKINEIRLQLLDTPHSLFPVCKGELDEIIGIVRAKELLVAIEKNIDVYKFASQIPPIIIPDTLDPINLLGVLRRAQGSFVIVSNEFGVVQGLITPLDVLEAIAGEFPDADETPDIIKEQNSWLVKGETDLHSLQQLLNTKELIKEDDCASLGGLLISQKGQLPLPGETIYINSFSFHIVKATEYRIDLVRITRNQDINKEFSQ</sequence>
<accession>A0A4D6Y6I8</accession>
<comment type="similarity">
    <text evidence="2">Belongs to the UPF0053 family.</text>
</comment>
<dbReference type="InterPro" id="IPR036318">
    <property type="entry name" value="FAD-bd_PCMH-like_sf"/>
</dbReference>
<dbReference type="GO" id="GO:0050660">
    <property type="term" value="F:flavin adenine dinucleotide binding"/>
    <property type="evidence" value="ECO:0007669"/>
    <property type="project" value="InterPro"/>
</dbReference>
<feature type="transmembrane region" description="Helical" evidence="10">
    <location>
        <begin position="12"/>
        <end position="34"/>
    </location>
</feature>
<feature type="transmembrane region" description="Helical" evidence="10">
    <location>
        <begin position="213"/>
        <end position="231"/>
    </location>
</feature>
<dbReference type="InterPro" id="IPR046342">
    <property type="entry name" value="CBS_dom_sf"/>
</dbReference>
<dbReference type="Pfam" id="PF03471">
    <property type="entry name" value="CorC_HlyC"/>
    <property type="match status" value="1"/>
</dbReference>
<dbReference type="Gene3D" id="3.10.580.10">
    <property type="entry name" value="CBS-domain"/>
    <property type="match status" value="1"/>
</dbReference>
<dbReference type="RefSeq" id="WP_158337197.1">
    <property type="nucleotide sequence ID" value="NZ_CP034858.1"/>
</dbReference>
<dbReference type="Pfam" id="PF03741">
    <property type="entry name" value="TerC"/>
    <property type="match status" value="1"/>
</dbReference>
<keyword evidence="5" id="KW-0677">Repeat</keyword>
<keyword evidence="8 10" id="KW-0472">Membrane</keyword>
<dbReference type="PANTHER" id="PTHR22777">
    <property type="entry name" value="HEMOLYSIN-RELATED"/>
    <property type="match status" value="1"/>
</dbReference>
<feature type="transmembrane region" description="Helical" evidence="10">
    <location>
        <begin position="80"/>
        <end position="103"/>
    </location>
</feature>
<feature type="transmembrane region" description="Helical" evidence="10">
    <location>
        <begin position="46"/>
        <end position="68"/>
    </location>
</feature>
<evidence type="ECO:0000256" key="7">
    <source>
        <dbReference type="ARBA" id="ARBA00023122"/>
    </source>
</evidence>
<proteinExistence type="inferred from homology"/>
<dbReference type="GO" id="GO:0005886">
    <property type="term" value="C:plasma membrane"/>
    <property type="evidence" value="ECO:0007669"/>
    <property type="project" value="UniProtKB-SubCell"/>
</dbReference>
<dbReference type="InterPro" id="IPR016169">
    <property type="entry name" value="FAD-bd_PCMH_sub2"/>
</dbReference>
<dbReference type="PROSITE" id="PS51371">
    <property type="entry name" value="CBS"/>
    <property type="match status" value="1"/>
</dbReference>
<keyword evidence="3" id="KW-1003">Cell membrane</keyword>
<dbReference type="Gene3D" id="3.30.465.10">
    <property type="match status" value="1"/>
</dbReference>
<dbReference type="AlphaFoldDB" id="A0A4D6Y6I8"/>
<reference evidence="12 13" key="1">
    <citation type="submission" date="2018-12" db="EMBL/GenBank/DDBJ databases">
        <authorList>
            <person name="Chong R.A."/>
        </authorList>
    </citation>
    <scope>NUCLEOTIDE SEQUENCE [LARGE SCALE GENOMIC DNA]</scope>
    <source>
        <strain evidence="12 13">Rpa</strain>
    </source>
</reference>
<feature type="transmembrane region" description="Helical" evidence="10">
    <location>
        <begin position="124"/>
        <end position="148"/>
    </location>
</feature>
<dbReference type="SUPFAM" id="SSF56176">
    <property type="entry name" value="FAD-binding/transporter-associated domain-like"/>
    <property type="match status" value="1"/>
</dbReference>
<protein>
    <submittedName>
        <fullName evidence="12">TerC family protein</fullName>
    </submittedName>
</protein>
<evidence type="ECO:0000256" key="10">
    <source>
        <dbReference type="SAM" id="Phobius"/>
    </source>
</evidence>
<dbReference type="EMBL" id="CP034858">
    <property type="protein sequence ID" value="QCI24962.1"/>
    <property type="molecule type" value="Genomic_DNA"/>
</dbReference>
<evidence type="ECO:0000313" key="12">
    <source>
        <dbReference type="EMBL" id="QCI24962.1"/>
    </source>
</evidence>
<evidence type="ECO:0000256" key="3">
    <source>
        <dbReference type="ARBA" id="ARBA00022475"/>
    </source>
</evidence>